<dbReference type="FunFam" id="4.10.400.10:FF:000005">
    <property type="entry name" value="low-density lipoprotein receptor-related protein 1B"/>
    <property type="match status" value="1"/>
</dbReference>
<protein>
    <submittedName>
        <fullName evidence="7">EGF-like domain-containing protein</fullName>
    </submittedName>
</protein>
<evidence type="ECO:0000313" key="6">
    <source>
        <dbReference type="Proteomes" id="UP000271098"/>
    </source>
</evidence>
<dbReference type="WBParaSite" id="GPUH_0001489201-mRNA-1">
    <property type="protein sequence ID" value="GPUH_0001489201-mRNA-1"/>
    <property type="gene ID" value="GPUH_0001489201"/>
</dbReference>
<feature type="disulfide bond" evidence="3">
    <location>
        <begin position="78"/>
        <end position="96"/>
    </location>
</feature>
<sequence length="202" mass="22892">MKFFHQVCDGTVQCSDGLDESQCKMRECAPRHKQCDNGTCIPEHRWCDSRSDYPNASEELHCECHPNRKGCSPFEFECGNSVSIPRKFVCYGDNDCGDNSDETNEHCKSALCNSPLRFRCSHSRLCLNILQICLTNNENGGCKHLCADVTDGYYCHCRNGFQPNPEDPYDRIDIDEYAGNKTCIQNDHIAANRADERNVGTF</sequence>
<keyword evidence="2 3" id="KW-1015">Disulfide bond</keyword>
<evidence type="ECO:0000256" key="1">
    <source>
        <dbReference type="ARBA" id="ARBA00004308"/>
    </source>
</evidence>
<dbReference type="GO" id="GO:0006898">
    <property type="term" value="P:receptor-mediated endocytosis"/>
    <property type="evidence" value="ECO:0007669"/>
    <property type="project" value="TreeGrafter"/>
</dbReference>
<accession>A0A183E1N2</accession>
<reference evidence="5 6" key="2">
    <citation type="submission" date="2018-11" db="EMBL/GenBank/DDBJ databases">
        <authorList>
            <consortium name="Pathogen Informatics"/>
        </authorList>
    </citation>
    <scope>NUCLEOTIDE SEQUENCE [LARGE SCALE GENOMIC DNA]</scope>
</reference>
<dbReference type="InterPro" id="IPR036055">
    <property type="entry name" value="LDL_receptor-like_sf"/>
</dbReference>
<dbReference type="PROSITE" id="PS50068">
    <property type="entry name" value="LDLRA_2"/>
    <property type="match status" value="2"/>
</dbReference>
<comment type="caution">
    <text evidence="3">Lacks conserved residue(s) required for the propagation of feature annotation.</text>
</comment>
<dbReference type="AlphaFoldDB" id="A0A183E1N2"/>
<dbReference type="InterPro" id="IPR051221">
    <property type="entry name" value="LDLR-related"/>
</dbReference>
<name>A0A183E1N2_9BILA</name>
<evidence type="ECO:0000313" key="7">
    <source>
        <dbReference type="WBParaSite" id="GPUH_0001489201-mRNA-1"/>
    </source>
</evidence>
<dbReference type="GO" id="GO:0016324">
    <property type="term" value="C:apical plasma membrane"/>
    <property type="evidence" value="ECO:0007669"/>
    <property type="project" value="TreeGrafter"/>
</dbReference>
<dbReference type="Gene3D" id="4.10.400.10">
    <property type="entry name" value="Low-density Lipoprotein Receptor"/>
    <property type="match status" value="2"/>
</dbReference>
<evidence type="ECO:0000313" key="5">
    <source>
        <dbReference type="EMBL" id="VDN24932.1"/>
    </source>
</evidence>
<gene>
    <name evidence="5" type="ORF">GPUH_LOCUS14873</name>
</gene>
<feature type="domain" description="EGF-like" evidence="4">
    <location>
        <begin position="132"/>
        <end position="184"/>
    </location>
</feature>
<evidence type="ECO:0000259" key="4">
    <source>
        <dbReference type="SMART" id="SM00181"/>
    </source>
</evidence>
<dbReference type="PANTHER" id="PTHR22722">
    <property type="entry name" value="LOW-DENSITY LIPOPROTEIN RECEPTOR-RELATED PROTEIN 2-RELATED"/>
    <property type="match status" value="1"/>
</dbReference>
<dbReference type="GO" id="GO:0043235">
    <property type="term" value="C:receptor complex"/>
    <property type="evidence" value="ECO:0007669"/>
    <property type="project" value="TreeGrafter"/>
</dbReference>
<dbReference type="SUPFAM" id="SSF57424">
    <property type="entry name" value="LDL receptor-like module"/>
    <property type="match status" value="2"/>
</dbReference>
<reference evidence="7" key="1">
    <citation type="submission" date="2016-06" db="UniProtKB">
        <authorList>
            <consortium name="WormBaseParasite"/>
        </authorList>
    </citation>
    <scope>IDENTIFICATION</scope>
</reference>
<keyword evidence="6" id="KW-1185">Reference proteome</keyword>
<dbReference type="GO" id="GO:0042562">
    <property type="term" value="F:hormone binding"/>
    <property type="evidence" value="ECO:0007669"/>
    <property type="project" value="TreeGrafter"/>
</dbReference>
<dbReference type="SUPFAM" id="SSF57196">
    <property type="entry name" value="EGF/Laminin"/>
    <property type="match status" value="1"/>
</dbReference>
<organism evidence="7">
    <name type="scientific">Gongylonema pulchrum</name>
    <dbReference type="NCBI Taxonomy" id="637853"/>
    <lineage>
        <taxon>Eukaryota</taxon>
        <taxon>Metazoa</taxon>
        <taxon>Ecdysozoa</taxon>
        <taxon>Nematoda</taxon>
        <taxon>Chromadorea</taxon>
        <taxon>Rhabditida</taxon>
        <taxon>Spirurina</taxon>
        <taxon>Spiruromorpha</taxon>
        <taxon>Spiruroidea</taxon>
        <taxon>Gongylonematidae</taxon>
        <taxon>Gongylonema</taxon>
    </lineage>
</organism>
<dbReference type="SMART" id="SM00192">
    <property type="entry name" value="LDLa"/>
    <property type="match status" value="2"/>
</dbReference>
<dbReference type="Pfam" id="PF00057">
    <property type="entry name" value="Ldl_recept_a"/>
    <property type="match status" value="2"/>
</dbReference>
<feature type="disulfide bond" evidence="3">
    <location>
        <begin position="28"/>
        <end position="40"/>
    </location>
</feature>
<dbReference type="CDD" id="cd00112">
    <property type="entry name" value="LDLa"/>
    <property type="match status" value="2"/>
</dbReference>
<evidence type="ECO:0000256" key="2">
    <source>
        <dbReference type="ARBA" id="ARBA00023157"/>
    </source>
</evidence>
<dbReference type="SMART" id="SM00181">
    <property type="entry name" value="EGF"/>
    <property type="match status" value="2"/>
</dbReference>
<dbReference type="Proteomes" id="UP000271098">
    <property type="component" value="Unassembled WGS sequence"/>
</dbReference>
<dbReference type="EMBL" id="UYRT01081745">
    <property type="protein sequence ID" value="VDN24932.1"/>
    <property type="molecule type" value="Genomic_DNA"/>
</dbReference>
<comment type="subcellular location">
    <subcellularLocation>
        <location evidence="1">Endomembrane system</location>
    </subcellularLocation>
</comment>
<dbReference type="PANTHER" id="PTHR22722:SF14">
    <property type="entry name" value="MEGALIN, ISOFORM A"/>
    <property type="match status" value="1"/>
</dbReference>
<dbReference type="GO" id="GO:0012505">
    <property type="term" value="C:endomembrane system"/>
    <property type="evidence" value="ECO:0007669"/>
    <property type="project" value="UniProtKB-SubCell"/>
</dbReference>
<dbReference type="OrthoDB" id="21182at2759"/>
<dbReference type="PRINTS" id="PR00261">
    <property type="entry name" value="LDLRECEPTOR"/>
</dbReference>
<dbReference type="InterPro" id="IPR000742">
    <property type="entry name" value="EGF"/>
</dbReference>
<dbReference type="InterPro" id="IPR002172">
    <property type="entry name" value="LDrepeatLR_classA_rpt"/>
</dbReference>
<dbReference type="Gene3D" id="2.10.25.10">
    <property type="entry name" value="Laminin"/>
    <property type="match status" value="1"/>
</dbReference>
<proteinExistence type="predicted"/>
<evidence type="ECO:0000256" key="3">
    <source>
        <dbReference type="PROSITE-ProRule" id="PRU00124"/>
    </source>
</evidence>
<feature type="domain" description="EGF-like" evidence="4">
    <location>
        <begin position="27"/>
        <end position="79"/>
    </location>
</feature>
<feature type="disulfide bond" evidence="3">
    <location>
        <begin position="47"/>
        <end position="62"/>
    </location>
</feature>